<keyword evidence="1" id="KW-0812">Transmembrane</keyword>
<keyword evidence="1" id="KW-0472">Membrane</keyword>
<evidence type="ECO:0000313" key="2">
    <source>
        <dbReference type="EMBL" id="XBN74704.1"/>
    </source>
</evidence>
<keyword evidence="1" id="KW-1133">Transmembrane helix</keyword>
<organism evidence="2">
    <name type="scientific">Xanthomonas phage MK21</name>
    <dbReference type="NCBI Taxonomy" id="3148942"/>
    <lineage>
        <taxon>Viruses</taxon>
        <taxon>Duplodnaviria</taxon>
        <taxon>Heunggongvirae</taxon>
        <taxon>Uroviricota</taxon>
        <taxon>Caudoviricetes</taxon>
    </lineage>
</organism>
<reference evidence="2" key="1">
    <citation type="submission" date="2024-05" db="EMBL/GenBank/DDBJ databases">
        <authorList>
            <person name="Kwon M."/>
            <person name="Moon K."/>
        </authorList>
    </citation>
    <scope>NUCLEOTIDE SEQUENCE</scope>
</reference>
<sequence length="36" mass="3711">MANPEIGIVIVAAVLLVIQAVGALVPVTNPQKETEL</sequence>
<reference evidence="2" key="2">
    <citation type="submission" date="2024-06" db="EMBL/GenBank/DDBJ databases">
        <title>Novel bacteriophage MK21 infecting Xanthomonas citri.</title>
        <authorList>
            <person name="Song S.-H."/>
            <person name="Lee A.H."/>
            <person name="Choi K.-M."/>
            <person name="Oh D."/>
            <person name="Park J.-G."/>
        </authorList>
    </citation>
    <scope>NUCLEOTIDE SEQUENCE</scope>
</reference>
<protein>
    <submittedName>
        <fullName evidence="2">Uncharacterized protein</fullName>
    </submittedName>
</protein>
<accession>A0AAU7J8I0</accession>
<dbReference type="EMBL" id="PP780467">
    <property type="protein sequence ID" value="XBN74704.1"/>
    <property type="molecule type" value="Genomic_DNA"/>
</dbReference>
<feature type="transmembrane region" description="Helical" evidence="1">
    <location>
        <begin position="6"/>
        <end position="27"/>
    </location>
</feature>
<evidence type="ECO:0000256" key="1">
    <source>
        <dbReference type="SAM" id="Phobius"/>
    </source>
</evidence>
<proteinExistence type="predicted"/>
<name>A0AAU7J8I0_9CAUD</name>